<evidence type="ECO:0000313" key="2">
    <source>
        <dbReference type="EMBL" id="TWL28496.1"/>
    </source>
</evidence>
<proteinExistence type="predicted"/>
<dbReference type="Proteomes" id="UP000435910">
    <property type="component" value="Unassembled WGS sequence"/>
</dbReference>
<dbReference type="EMBL" id="CP065647">
    <property type="protein sequence ID" value="QPR72519.1"/>
    <property type="molecule type" value="Genomic_DNA"/>
</dbReference>
<sequence length="244" mass="27408">MYTKESAKMASFRSVDALNDAIRSHIYRNKSDLTPAAIEVLKVLSRHACKTPGVAYLKLQSIADLIGRHRTTVIRAIKRLVDCGIIRKETKFRPVSGGNGANMYVILPADNGDATPQMQLRSTADKLTEETPEESKSTSETVISKSVNKLLRNTYSAFKAAVESFVSDRKLTNRLYGIYLAHTSFLKGAYDSDTLEEIGLHAVRQTFIATKRKHIRNLAGYYNGVLDQLLDRLYETRFDELTRS</sequence>
<dbReference type="SUPFAM" id="SSF46785">
    <property type="entry name" value="Winged helix' DNA-binding domain"/>
    <property type="match status" value="1"/>
</dbReference>
<evidence type="ECO:0000313" key="4">
    <source>
        <dbReference type="Proteomes" id="UP000595038"/>
    </source>
</evidence>
<protein>
    <submittedName>
        <fullName evidence="1">Helix-turn-helix domain-containing protein</fullName>
    </submittedName>
</protein>
<name>A0A8B5YD79_BACLI</name>
<evidence type="ECO:0000313" key="1">
    <source>
        <dbReference type="EMBL" id="QPR72519.1"/>
    </source>
</evidence>
<organism evidence="2 3">
    <name type="scientific">Bacillus licheniformis</name>
    <dbReference type="NCBI Taxonomy" id="1402"/>
    <lineage>
        <taxon>Bacteria</taxon>
        <taxon>Bacillati</taxon>
        <taxon>Bacillota</taxon>
        <taxon>Bacilli</taxon>
        <taxon>Bacillales</taxon>
        <taxon>Bacillaceae</taxon>
        <taxon>Bacillus</taxon>
    </lineage>
</organism>
<evidence type="ECO:0000313" key="3">
    <source>
        <dbReference type="Proteomes" id="UP000435910"/>
    </source>
</evidence>
<dbReference type="Pfam" id="PF13730">
    <property type="entry name" value="HTH_36"/>
    <property type="match status" value="1"/>
</dbReference>
<reference evidence="2 3" key="1">
    <citation type="submission" date="2019-06" db="EMBL/GenBank/DDBJ databases">
        <title>Genome sequence analysis of &gt;100 Bacillus licheniformis strains suggests intrinsic resistance to this species.</title>
        <authorList>
            <person name="Wels M."/>
            <person name="Siezen R.J."/>
            <person name="Johansen E."/>
            <person name="Stuer-Lauridsen B."/>
            <person name="Bjerre K."/>
            <person name="Nielsen B.K.K."/>
        </authorList>
    </citation>
    <scope>NUCLEOTIDE SEQUENCE [LARGE SCALE GENOMIC DNA]</scope>
    <source>
        <strain evidence="2 3">BAC-16736</strain>
    </source>
</reference>
<dbReference type="AlphaFoldDB" id="A0A8B5YD79"/>
<dbReference type="Proteomes" id="UP000595038">
    <property type="component" value="Chromosome"/>
</dbReference>
<accession>A0A8B5YD79</accession>
<reference evidence="1 4" key="2">
    <citation type="submission" date="2020-12" db="EMBL/GenBank/DDBJ databases">
        <title>FDA dAtabase for Regulatory Grade micrObial Sequences (FDA-ARGOS): Supporting development and validation of Infectious Disease Dx tests.</title>
        <authorList>
            <person name="Nelson B."/>
            <person name="Plummer A."/>
            <person name="Tallon L."/>
            <person name="Sadzewicz L."/>
            <person name="Zhao X."/>
            <person name="Boylan J."/>
            <person name="Ott S."/>
            <person name="Bowen H."/>
            <person name="Vavikolanu K."/>
            <person name="Mehta A."/>
            <person name="Aluvathingal J."/>
            <person name="Nadendla S."/>
            <person name="Myers T."/>
            <person name="Yan Y."/>
            <person name="Sichtig H."/>
        </authorList>
    </citation>
    <scope>NUCLEOTIDE SEQUENCE [LARGE SCALE GENOMIC DNA]</scope>
    <source>
        <strain evidence="1 4">FDAARGOS_923</strain>
    </source>
</reference>
<dbReference type="InterPro" id="IPR036390">
    <property type="entry name" value="WH_DNA-bd_sf"/>
</dbReference>
<dbReference type="Gene3D" id="1.10.10.10">
    <property type="entry name" value="Winged helix-like DNA-binding domain superfamily/Winged helix DNA-binding domain"/>
    <property type="match status" value="1"/>
</dbReference>
<dbReference type="RefSeq" id="WP_059261013.1">
    <property type="nucleotide sequence ID" value="NZ_CP014781.1"/>
</dbReference>
<dbReference type="EMBL" id="NILC01000021">
    <property type="protein sequence ID" value="TWL28496.1"/>
    <property type="molecule type" value="Genomic_DNA"/>
</dbReference>
<dbReference type="InterPro" id="IPR036388">
    <property type="entry name" value="WH-like_DNA-bd_sf"/>
</dbReference>
<gene>
    <name evidence="2" type="ORF">CHCC16736_3098</name>
    <name evidence="1" type="ORF">I6G80_22390</name>
</gene>